<dbReference type="Gene3D" id="3.50.30.50">
    <property type="entry name" value="Putative cyclase"/>
    <property type="match status" value="1"/>
</dbReference>
<proteinExistence type="predicted"/>
<keyword evidence="2" id="KW-1185">Reference proteome</keyword>
<dbReference type="EMBL" id="JACSNV010000024">
    <property type="protein sequence ID" value="MBM6878848.1"/>
    <property type="molecule type" value="Genomic_DNA"/>
</dbReference>
<protein>
    <submittedName>
        <fullName evidence="1">Cyclase family protein</fullName>
    </submittedName>
</protein>
<dbReference type="SUPFAM" id="SSF102198">
    <property type="entry name" value="Putative cyclase"/>
    <property type="match status" value="1"/>
</dbReference>
<evidence type="ECO:0000313" key="2">
    <source>
        <dbReference type="Proteomes" id="UP000729290"/>
    </source>
</evidence>
<reference evidence="1 2" key="1">
    <citation type="journal article" date="2021" name="Sci. Rep.">
        <title>The distribution of antibiotic resistance genes in chicken gut microbiota commensals.</title>
        <authorList>
            <person name="Juricova H."/>
            <person name="Matiasovicova J."/>
            <person name="Kubasova T."/>
            <person name="Cejkova D."/>
            <person name="Rychlik I."/>
        </authorList>
    </citation>
    <scope>NUCLEOTIDE SEQUENCE [LARGE SCALE GENOMIC DNA]</scope>
    <source>
        <strain evidence="1 2">An431b</strain>
    </source>
</reference>
<evidence type="ECO:0000313" key="1">
    <source>
        <dbReference type="EMBL" id="MBM6878848.1"/>
    </source>
</evidence>
<gene>
    <name evidence="1" type="ORF">H9X83_11920</name>
</gene>
<dbReference type="Proteomes" id="UP000729290">
    <property type="component" value="Unassembled WGS sequence"/>
</dbReference>
<dbReference type="RefSeq" id="WP_205134480.1">
    <property type="nucleotide sequence ID" value="NZ_JACSNT010000021.1"/>
</dbReference>
<dbReference type="Pfam" id="PF04199">
    <property type="entry name" value="Cyclase"/>
    <property type="match status" value="1"/>
</dbReference>
<dbReference type="InterPro" id="IPR037175">
    <property type="entry name" value="KFase_sf"/>
</dbReference>
<organism evidence="1 2">
    <name type="scientific">Anaerotignum lactatifermentans</name>
    <dbReference type="NCBI Taxonomy" id="160404"/>
    <lineage>
        <taxon>Bacteria</taxon>
        <taxon>Bacillati</taxon>
        <taxon>Bacillota</taxon>
        <taxon>Clostridia</taxon>
        <taxon>Lachnospirales</taxon>
        <taxon>Anaerotignaceae</taxon>
        <taxon>Anaerotignum</taxon>
    </lineage>
</organism>
<dbReference type="InterPro" id="IPR007325">
    <property type="entry name" value="KFase/CYL"/>
</dbReference>
<comment type="caution">
    <text evidence="1">The sequence shown here is derived from an EMBL/GenBank/DDBJ whole genome shotgun (WGS) entry which is preliminary data.</text>
</comment>
<name>A0ABS2GDX2_9FIRM</name>
<sequence>MYIDLTTKVSQQLRRQAAEKKDFLAAMGHLGTHLDTYLHCPVPLEYLQSRGVLFDVRGIGKVTPEDISPEKVREGDFVLFRTGRIEEAAYGTPAYGQEHPCLSWEVIRMLTEKKIRFIGIDAEGIRRHGEHQKADCYCEERGVYVIENLSGLSQIHEEEFRVFAMWLEDEELSGLRCRVVAEVKA</sequence>
<accession>A0ABS2GDX2</accession>